<name>A0A6J5KW15_9CAUD</name>
<gene>
    <name evidence="2" type="ORF">UFOVP153_27</name>
    <name evidence="1" type="ORF">UFOVP69_31</name>
</gene>
<evidence type="ECO:0000313" key="1">
    <source>
        <dbReference type="EMBL" id="CAB4126221.1"/>
    </source>
</evidence>
<organism evidence="1">
    <name type="scientific">uncultured Caudovirales phage</name>
    <dbReference type="NCBI Taxonomy" id="2100421"/>
    <lineage>
        <taxon>Viruses</taxon>
        <taxon>Duplodnaviria</taxon>
        <taxon>Heunggongvirae</taxon>
        <taxon>Uroviricota</taxon>
        <taxon>Caudoviricetes</taxon>
        <taxon>Peduoviridae</taxon>
        <taxon>Maltschvirus</taxon>
        <taxon>Maltschvirus maltsch</taxon>
    </lineage>
</organism>
<reference evidence="1" key="1">
    <citation type="submission" date="2020-04" db="EMBL/GenBank/DDBJ databases">
        <authorList>
            <person name="Chiriac C."/>
            <person name="Salcher M."/>
            <person name="Ghai R."/>
            <person name="Kavagutti S V."/>
        </authorList>
    </citation>
    <scope>NUCLEOTIDE SEQUENCE</scope>
</reference>
<evidence type="ECO:0000313" key="2">
    <source>
        <dbReference type="EMBL" id="CAB5170552.1"/>
    </source>
</evidence>
<sequence>MKATLIADAYSNTKAKIYAVKGDKVTIVKDCGLALIVEDLKGKRFPISKHKVKLNESNNTTEAAN</sequence>
<dbReference type="EMBL" id="LR796194">
    <property type="protein sequence ID" value="CAB4126221.1"/>
    <property type="molecule type" value="Genomic_DNA"/>
</dbReference>
<proteinExistence type="predicted"/>
<accession>A0A6J5KW15</accession>
<protein>
    <submittedName>
        <fullName evidence="1">Uncharacterized protein</fullName>
    </submittedName>
</protein>
<dbReference type="EMBL" id="LR798204">
    <property type="protein sequence ID" value="CAB5170552.1"/>
    <property type="molecule type" value="Genomic_DNA"/>
</dbReference>